<protein>
    <submittedName>
        <fullName evidence="1">DNA polymerase III chi subunit</fullName>
        <ecNumber evidence="1">2.7.7.7</ecNumber>
    </submittedName>
</protein>
<evidence type="ECO:0000313" key="1">
    <source>
        <dbReference type="EMBL" id="ESR27221.1"/>
    </source>
</evidence>
<keyword evidence="1" id="KW-0548">Nucleotidyltransferase</keyword>
<dbReference type="InterPro" id="IPR036768">
    <property type="entry name" value="PolIII_chi_sf"/>
</dbReference>
<dbReference type="EMBL" id="AWXZ01000007">
    <property type="protein sequence ID" value="ESR27221.1"/>
    <property type="molecule type" value="Genomic_DNA"/>
</dbReference>
<sequence>MEVFFYHLEKQPLEAALPLLVEKSLERGWRVVVQCGSEERLEQLDGHLWAYDDSSFLPHGSDREADAALQPALITTSEGNVNGAAIRFLVDGARLDRLEGYERLVFMFDGRDEAAVEQARAEWRRAKDGGLEVTYWRQAPNGRWERKA</sequence>
<keyword evidence="1" id="KW-0808">Transferase</keyword>
<dbReference type="STRING" id="631454.N177_0200"/>
<dbReference type="AlphaFoldDB" id="V4RMF8"/>
<dbReference type="PANTHER" id="PTHR38767">
    <property type="entry name" value="DNA POLYMERASE III SUBUNIT CHI"/>
    <property type="match status" value="1"/>
</dbReference>
<dbReference type="Pfam" id="PF04364">
    <property type="entry name" value="DNA_pol3_chi"/>
    <property type="match status" value="1"/>
</dbReference>
<dbReference type="RefSeq" id="WP_023430357.1">
    <property type="nucleotide sequence ID" value="NZ_AWXZ01000007.1"/>
</dbReference>
<dbReference type="eggNOG" id="COG2927">
    <property type="taxonomic scope" value="Bacteria"/>
</dbReference>
<dbReference type="PANTHER" id="PTHR38767:SF1">
    <property type="entry name" value="DNA POLYMERASE III SUBUNIT CHI"/>
    <property type="match status" value="1"/>
</dbReference>
<proteinExistence type="predicted"/>
<comment type="caution">
    <text evidence="1">The sequence shown here is derived from an EMBL/GenBank/DDBJ whole genome shotgun (WGS) entry which is preliminary data.</text>
</comment>
<dbReference type="Proteomes" id="UP000017819">
    <property type="component" value="Unassembled WGS sequence"/>
</dbReference>
<organism evidence="1 2">
    <name type="scientific">Lutibaculum baratangense AMV1</name>
    <dbReference type="NCBI Taxonomy" id="631454"/>
    <lineage>
        <taxon>Bacteria</taxon>
        <taxon>Pseudomonadati</taxon>
        <taxon>Pseudomonadota</taxon>
        <taxon>Alphaproteobacteria</taxon>
        <taxon>Hyphomicrobiales</taxon>
        <taxon>Tepidamorphaceae</taxon>
        <taxon>Lutibaculum</taxon>
    </lineage>
</organism>
<dbReference type="NCBIfam" id="NF004347">
    <property type="entry name" value="PRK05728.1-4"/>
    <property type="match status" value="1"/>
</dbReference>
<dbReference type="OrthoDB" id="9795973at2"/>
<dbReference type="GO" id="GO:0003887">
    <property type="term" value="F:DNA-directed DNA polymerase activity"/>
    <property type="evidence" value="ECO:0007669"/>
    <property type="project" value="UniProtKB-EC"/>
</dbReference>
<dbReference type="InterPro" id="IPR007459">
    <property type="entry name" value="DNA_pol3_chi"/>
</dbReference>
<dbReference type="EC" id="2.7.7.7" evidence="1"/>
<dbReference type="Gene3D" id="3.40.50.10110">
    <property type="entry name" value="DNA polymerase III subunit chi"/>
    <property type="match status" value="1"/>
</dbReference>
<dbReference type="PATRIC" id="fig|631454.5.peg.198"/>
<reference evidence="1 2" key="1">
    <citation type="journal article" date="2014" name="Genome Announc.">
        <title>Draft Genome Sequence of Lutibaculum baratangense Strain AMV1T, Isolated from a Mud Volcano in Andamans, India.</title>
        <authorList>
            <person name="Singh A."/>
            <person name="Sreenivas A."/>
            <person name="Sathyanarayana Reddy G."/>
            <person name="Pinnaka A.K."/>
            <person name="Shivaji S."/>
        </authorList>
    </citation>
    <scope>NUCLEOTIDE SEQUENCE [LARGE SCALE GENOMIC DNA]</scope>
    <source>
        <strain evidence="1 2">AMV1</strain>
    </source>
</reference>
<accession>V4RMF8</accession>
<gene>
    <name evidence="1" type="ORF">N177_0200</name>
</gene>
<keyword evidence="2" id="KW-1185">Reference proteome</keyword>
<dbReference type="GO" id="GO:0003677">
    <property type="term" value="F:DNA binding"/>
    <property type="evidence" value="ECO:0007669"/>
    <property type="project" value="InterPro"/>
</dbReference>
<dbReference type="GO" id="GO:0006260">
    <property type="term" value="P:DNA replication"/>
    <property type="evidence" value="ECO:0007669"/>
    <property type="project" value="InterPro"/>
</dbReference>
<dbReference type="GO" id="GO:0032298">
    <property type="term" value="P:positive regulation of DNA-templated DNA replication initiation"/>
    <property type="evidence" value="ECO:0007669"/>
    <property type="project" value="TreeGrafter"/>
</dbReference>
<evidence type="ECO:0000313" key="2">
    <source>
        <dbReference type="Proteomes" id="UP000017819"/>
    </source>
</evidence>
<dbReference type="SUPFAM" id="SSF102400">
    <property type="entry name" value="DNA polymerase III chi subunit"/>
    <property type="match status" value="1"/>
</dbReference>
<name>V4RMF8_9HYPH</name>